<evidence type="ECO:0000256" key="1">
    <source>
        <dbReference type="ARBA" id="ARBA00001958"/>
    </source>
</evidence>
<dbReference type="EC" id="4.2.1.136" evidence="4"/>
<dbReference type="RefSeq" id="WP_346059031.1">
    <property type="nucleotide sequence ID" value="NZ_BAAAVQ010000025.1"/>
</dbReference>
<comment type="similarity">
    <text evidence="3">In the C-terminal section; belongs to the NnrD/CARKD family.</text>
</comment>
<feature type="domain" description="YjeF N-terminal" evidence="12">
    <location>
        <begin position="10"/>
        <end position="205"/>
    </location>
</feature>
<accession>A0ABV9MKG7</accession>
<evidence type="ECO:0000256" key="3">
    <source>
        <dbReference type="ARBA" id="ARBA00009524"/>
    </source>
</evidence>
<organism evidence="13 14">
    <name type="scientific">Glutamicibacter bergerei</name>
    <dbReference type="NCBI Taxonomy" id="256702"/>
    <lineage>
        <taxon>Bacteria</taxon>
        <taxon>Bacillati</taxon>
        <taxon>Actinomycetota</taxon>
        <taxon>Actinomycetes</taxon>
        <taxon>Micrococcales</taxon>
        <taxon>Micrococcaceae</taxon>
        <taxon>Glutamicibacter</taxon>
    </lineage>
</organism>
<dbReference type="InterPro" id="IPR000631">
    <property type="entry name" value="CARKD"/>
</dbReference>
<comment type="function">
    <text evidence="6">Bifunctional enzyme that catalyzes the epimerization of the S- and R-forms of NAD(P)HX and the dehydration of the S-form of NAD(P)HX at the expense of ADP, which is converted to AMP. This allows the repair of both epimers of NAD(P)HX, a damaged form of NAD(P)H that is a result of enzymatic or heat-dependent hydration.</text>
</comment>
<dbReference type="PROSITE" id="PS51385">
    <property type="entry name" value="YJEF_N"/>
    <property type="match status" value="1"/>
</dbReference>
<reference evidence="14" key="1">
    <citation type="journal article" date="2019" name="Int. J. Syst. Evol. Microbiol.">
        <title>The Global Catalogue of Microorganisms (GCM) 10K type strain sequencing project: providing services to taxonomists for standard genome sequencing and annotation.</title>
        <authorList>
            <consortium name="The Broad Institute Genomics Platform"/>
            <consortium name="The Broad Institute Genome Sequencing Center for Infectious Disease"/>
            <person name="Wu L."/>
            <person name="Ma J."/>
        </authorList>
    </citation>
    <scope>NUCLEOTIDE SEQUENCE [LARGE SCALE GENOMIC DNA]</scope>
    <source>
        <strain evidence="14">CGMCC 1.12849</strain>
    </source>
</reference>
<evidence type="ECO:0000256" key="5">
    <source>
        <dbReference type="ARBA" id="ARBA00018591"/>
    </source>
</evidence>
<dbReference type="InterPro" id="IPR036652">
    <property type="entry name" value="YjeF_N_dom_sf"/>
</dbReference>
<dbReference type="Pfam" id="PF01256">
    <property type="entry name" value="Carb_kinase"/>
    <property type="match status" value="1"/>
</dbReference>
<comment type="caution">
    <text evidence="13">The sequence shown here is derived from an EMBL/GenBank/DDBJ whole genome shotgun (WGS) entry which is preliminary data.</text>
</comment>
<dbReference type="SUPFAM" id="SSF53613">
    <property type="entry name" value="Ribokinase-like"/>
    <property type="match status" value="1"/>
</dbReference>
<evidence type="ECO:0000256" key="4">
    <source>
        <dbReference type="ARBA" id="ARBA00013129"/>
    </source>
</evidence>
<evidence type="ECO:0000256" key="10">
    <source>
        <dbReference type="SAM" id="MobiDB-lite"/>
    </source>
</evidence>
<evidence type="ECO:0000259" key="11">
    <source>
        <dbReference type="PROSITE" id="PS51383"/>
    </source>
</evidence>
<evidence type="ECO:0000256" key="9">
    <source>
        <dbReference type="ARBA" id="ARBA00049209"/>
    </source>
</evidence>
<evidence type="ECO:0000256" key="2">
    <source>
        <dbReference type="ARBA" id="ARBA00006001"/>
    </source>
</evidence>
<dbReference type="InterPro" id="IPR029056">
    <property type="entry name" value="Ribokinase-like"/>
</dbReference>
<evidence type="ECO:0000313" key="13">
    <source>
        <dbReference type="EMBL" id="MFC4716432.1"/>
    </source>
</evidence>
<dbReference type="Proteomes" id="UP001595884">
    <property type="component" value="Unassembled WGS sequence"/>
</dbReference>
<evidence type="ECO:0000256" key="8">
    <source>
        <dbReference type="ARBA" id="ARBA00048238"/>
    </source>
</evidence>
<protein>
    <recommendedName>
        <fullName evidence="5">Bifunctional NAD(P)H-hydrate repair enzyme Nnr</fullName>
        <ecNumber evidence="4">4.2.1.136</ecNumber>
    </recommendedName>
    <alternativeName>
        <fullName evidence="7">Nicotinamide nucleotide repair protein</fullName>
    </alternativeName>
</protein>
<feature type="region of interest" description="Disordered" evidence="10">
    <location>
        <begin position="317"/>
        <end position="343"/>
    </location>
</feature>
<comment type="catalytic activity">
    <reaction evidence="9">
        <text>(6S)-NADPHX + ADP = AMP + phosphate + NADPH + H(+)</text>
        <dbReference type="Rhea" id="RHEA:32235"/>
        <dbReference type="ChEBI" id="CHEBI:15378"/>
        <dbReference type="ChEBI" id="CHEBI:43474"/>
        <dbReference type="ChEBI" id="CHEBI:57783"/>
        <dbReference type="ChEBI" id="CHEBI:64076"/>
        <dbReference type="ChEBI" id="CHEBI:456215"/>
        <dbReference type="ChEBI" id="CHEBI:456216"/>
        <dbReference type="EC" id="4.2.1.136"/>
    </reaction>
</comment>
<evidence type="ECO:0000256" key="6">
    <source>
        <dbReference type="ARBA" id="ARBA00025153"/>
    </source>
</evidence>
<dbReference type="EMBL" id="JBHSHE010000040">
    <property type="protein sequence ID" value="MFC4716432.1"/>
    <property type="molecule type" value="Genomic_DNA"/>
</dbReference>
<dbReference type="Gene3D" id="3.40.50.10260">
    <property type="entry name" value="YjeF N-terminal domain"/>
    <property type="match status" value="1"/>
</dbReference>
<dbReference type="InterPro" id="IPR004443">
    <property type="entry name" value="YjeF_N_dom"/>
</dbReference>
<evidence type="ECO:0000313" key="14">
    <source>
        <dbReference type="Proteomes" id="UP001595884"/>
    </source>
</evidence>
<feature type="domain" description="YjeF C-terminal" evidence="11">
    <location>
        <begin position="216"/>
        <end position="343"/>
    </location>
</feature>
<evidence type="ECO:0000256" key="7">
    <source>
        <dbReference type="ARBA" id="ARBA00032624"/>
    </source>
</evidence>
<keyword evidence="14" id="KW-1185">Reference proteome</keyword>
<evidence type="ECO:0000259" key="12">
    <source>
        <dbReference type="PROSITE" id="PS51385"/>
    </source>
</evidence>
<sequence>MIPVYSVSQVRAVEAQEISKRGSETLMRAAASELAAAAEAMLAQHATPTEALVVGLIGPGNNGGDGLYALTELATRGYQTLALQCTETGHSEALKAYASAAGTVKSLAEGESALSSAALVIDAIYGIGYRTGAQLPKLPAGTRVLACDVPSGLDCETGSADDDVLLAERTVTFGGMKTGLISQDAPLVTGEIQVATLDFDFSSVTPETHLVDENSAQELLNEHRSWRDAGRHKYERGVLGLIAGSALYPGAAQLTARAAVACGVGLLRTHVPEEVQPLLSLAAPETVPLDDDQITEALSLARKHLHGRGAKISAWAIGPGIDSRTPPHRSHCQRLRQPPAGSD</sequence>
<comment type="similarity">
    <text evidence="2">In the N-terminal section; belongs to the NnrE/AIBP family.</text>
</comment>
<dbReference type="PROSITE" id="PS51383">
    <property type="entry name" value="YJEF_C_3"/>
    <property type="match status" value="1"/>
</dbReference>
<dbReference type="Pfam" id="PF03853">
    <property type="entry name" value="YjeF_N"/>
    <property type="match status" value="1"/>
</dbReference>
<gene>
    <name evidence="13" type="ORF">ACFO7V_09795</name>
</gene>
<dbReference type="Gene3D" id="3.40.1190.20">
    <property type="match status" value="1"/>
</dbReference>
<proteinExistence type="inferred from homology"/>
<comment type="cofactor">
    <cofactor evidence="1">
        <name>K(+)</name>
        <dbReference type="ChEBI" id="CHEBI:29103"/>
    </cofactor>
</comment>
<name>A0ABV9MKG7_9MICC</name>
<comment type="catalytic activity">
    <reaction evidence="8">
        <text>(6S)-NADHX + ADP = AMP + phosphate + NADH + H(+)</text>
        <dbReference type="Rhea" id="RHEA:32223"/>
        <dbReference type="ChEBI" id="CHEBI:15378"/>
        <dbReference type="ChEBI" id="CHEBI:43474"/>
        <dbReference type="ChEBI" id="CHEBI:57945"/>
        <dbReference type="ChEBI" id="CHEBI:64074"/>
        <dbReference type="ChEBI" id="CHEBI:456215"/>
        <dbReference type="ChEBI" id="CHEBI:456216"/>
        <dbReference type="EC" id="4.2.1.136"/>
    </reaction>
</comment>
<dbReference type="SUPFAM" id="SSF64153">
    <property type="entry name" value="YjeF N-terminal domain-like"/>
    <property type="match status" value="1"/>
</dbReference>